<evidence type="ECO:0000259" key="7">
    <source>
        <dbReference type="Pfam" id="PF13841"/>
    </source>
</evidence>
<evidence type="ECO:0000313" key="8">
    <source>
        <dbReference type="Ensembl" id="ENSEASP00005061131.1"/>
    </source>
</evidence>
<evidence type="ECO:0000256" key="1">
    <source>
        <dbReference type="ARBA" id="ARBA00004613"/>
    </source>
</evidence>
<reference evidence="8" key="3">
    <citation type="submission" date="2025-09" db="UniProtKB">
        <authorList>
            <consortium name="Ensembl"/>
        </authorList>
    </citation>
    <scope>IDENTIFICATION</scope>
</reference>
<keyword evidence="6" id="KW-0211">Defensin</keyword>
<dbReference type="AlphaFoldDB" id="A0A9L0K6N7"/>
<organism evidence="8 9">
    <name type="scientific">Equus asinus</name>
    <name type="common">Donkey</name>
    <name type="synonym">Equus africanus asinus</name>
    <dbReference type="NCBI Taxonomy" id="9793"/>
    <lineage>
        <taxon>Eukaryota</taxon>
        <taxon>Metazoa</taxon>
        <taxon>Chordata</taxon>
        <taxon>Craniata</taxon>
        <taxon>Vertebrata</taxon>
        <taxon>Euteleostomi</taxon>
        <taxon>Mammalia</taxon>
        <taxon>Eutheria</taxon>
        <taxon>Laurasiatheria</taxon>
        <taxon>Perissodactyla</taxon>
        <taxon>Equidae</taxon>
        <taxon>Equus</taxon>
    </lineage>
</organism>
<dbReference type="InterPro" id="IPR025933">
    <property type="entry name" value="Beta_defensin_dom"/>
</dbReference>
<protein>
    <recommendedName>
        <fullName evidence="6">Beta-defensin</fullName>
    </recommendedName>
</protein>
<dbReference type="GO" id="GO:0007249">
    <property type="term" value="P:canonical NF-kappaB signal transduction"/>
    <property type="evidence" value="ECO:0007669"/>
    <property type="project" value="TreeGrafter"/>
</dbReference>
<dbReference type="Pfam" id="PF13841">
    <property type="entry name" value="Defensin_beta_2"/>
    <property type="match status" value="1"/>
</dbReference>
<keyword evidence="9" id="KW-1185">Reference proteome</keyword>
<dbReference type="GO" id="GO:0090026">
    <property type="term" value="P:positive regulation of monocyte chemotaxis"/>
    <property type="evidence" value="ECO:0007669"/>
    <property type="project" value="TreeGrafter"/>
</dbReference>
<dbReference type="GO" id="GO:0071224">
    <property type="term" value="P:cellular response to peptidoglycan"/>
    <property type="evidence" value="ECO:0007669"/>
    <property type="project" value="TreeGrafter"/>
</dbReference>
<keyword evidence="3 6" id="KW-0964">Secreted</keyword>
<dbReference type="GO" id="GO:0042742">
    <property type="term" value="P:defense response to bacterium"/>
    <property type="evidence" value="ECO:0007669"/>
    <property type="project" value="UniProtKB-UniRule"/>
</dbReference>
<accession>A0A9L0K6N7</accession>
<keyword evidence="5" id="KW-1015">Disulfide bond</keyword>
<sequence>MEVPLLLPCKEAGQAGLPYARISKQYHAVEGLPGAFRVAGFRGPTVGGRSEFKRCWKGQGACRTYCTRQETYMHLCPDGSLCCLPYGLKAPAAPKPESV</sequence>
<dbReference type="PANTHER" id="PTHR47897">
    <property type="entry name" value="BETA-DEFENSIN 124"/>
    <property type="match status" value="1"/>
</dbReference>
<evidence type="ECO:0000256" key="5">
    <source>
        <dbReference type="ARBA" id="ARBA00023157"/>
    </source>
</evidence>
<evidence type="ECO:0000313" key="9">
    <source>
        <dbReference type="Proteomes" id="UP000694387"/>
    </source>
</evidence>
<keyword evidence="6" id="KW-0929">Antimicrobial</keyword>
<reference evidence="8" key="2">
    <citation type="submission" date="2025-08" db="UniProtKB">
        <authorList>
            <consortium name="Ensembl"/>
        </authorList>
    </citation>
    <scope>IDENTIFICATION</scope>
</reference>
<comment type="subcellular location">
    <subcellularLocation>
        <location evidence="1 6">Secreted</location>
    </subcellularLocation>
</comment>
<dbReference type="GO" id="GO:0045087">
    <property type="term" value="P:innate immune response"/>
    <property type="evidence" value="ECO:0007669"/>
    <property type="project" value="InterPro"/>
</dbReference>
<dbReference type="GO" id="GO:0071651">
    <property type="term" value="P:positive regulation of chemokine (C-C motif) ligand 5 production"/>
    <property type="evidence" value="ECO:0007669"/>
    <property type="project" value="TreeGrafter"/>
</dbReference>
<keyword evidence="6" id="KW-0044">Antibiotic</keyword>
<feature type="domain" description="Beta-defensin" evidence="7">
    <location>
        <begin position="54"/>
        <end position="83"/>
    </location>
</feature>
<evidence type="ECO:0000256" key="6">
    <source>
        <dbReference type="RuleBase" id="RU231113"/>
    </source>
</evidence>
<dbReference type="PANTHER" id="PTHR47897:SF1">
    <property type="entry name" value="BETA-DEFENSIN 124"/>
    <property type="match status" value="1"/>
</dbReference>
<evidence type="ECO:0000256" key="3">
    <source>
        <dbReference type="ARBA" id="ARBA00022525"/>
    </source>
</evidence>
<proteinExistence type="inferred from homology"/>
<evidence type="ECO:0000256" key="2">
    <source>
        <dbReference type="ARBA" id="ARBA00007371"/>
    </source>
</evidence>
<name>A0A9L0K6N7_EQUAS</name>
<dbReference type="Ensembl" id="ENSEAST00005064358.1">
    <property type="protein sequence ID" value="ENSEASP00005061131.1"/>
    <property type="gene ID" value="ENSEASG00005003654.2"/>
</dbReference>
<dbReference type="GO" id="GO:0005576">
    <property type="term" value="C:extracellular region"/>
    <property type="evidence" value="ECO:0007669"/>
    <property type="project" value="UniProtKB-SubCell"/>
</dbReference>
<evidence type="ECO:0000256" key="4">
    <source>
        <dbReference type="ARBA" id="ARBA00022729"/>
    </source>
</evidence>
<keyword evidence="4" id="KW-0732">Signal</keyword>
<dbReference type="Gene3D" id="3.10.360.10">
    <property type="entry name" value="Antimicrobial Peptide, Beta-defensin 2, Chain A"/>
    <property type="match status" value="1"/>
</dbReference>
<comment type="similarity">
    <text evidence="2 6">Belongs to the beta-defensin family.</text>
</comment>
<comment type="function">
    <text evidence="6">Has antibacterial activity.</text>
</comment>
<dbReference type="Proteomes" id="UP000694387">
    <property type="component" value="Chromosome 15"/>
</dbReference>
<reference evidence="8 9" key="1">
    <citation type="journal article" date="2020" name="Nat. Commun.">
        <title>Donkey genomes provide new insights into domestication and selection for coat color.</title>
        <authorList>
            <person name="Wang"/>
            <person name="C."/>
            <person name="Li"/>
            <person name="H."/>
            <person name="Guo"/>
            <person name="Y."/>
            <person name="Huang"/>
            <person name="J."/>
            <person name="Sun"/>
            <person name="Y."/>
            <person name="Min"/>
            <person name="J."/>
            <person name="Wang"/>
            <person name="J."/>
            <person name="Fang"/>
            <person name="X."/>
            <person name="Zhao"/>
            <person name="Z."/>
            <person name="Wang"/>
            <person name="S."/>
            <person name="Zhang"/>
            <person name="Y."/>
            <person name="Liu"/>
            <person name="Q."/>
            <person name="Jiang"/>
            <person name="Q."/>
            <person name="Wang"/>
            <person name="X."/>
            <person name="Guo"/>
            <person name="Y."/>
            <person name="Yang"/>
            <person name="C."/>
            <person name="Wang"/>
            <person name="Y."/>
            <person name="Tian"/>
            <person name="F."/>
            <person name="Zhuang"/>
            <person name="G."/>
            <person name="Fan"/>
            <person name="Y."/>
            <person name="Gao"/>
            <person name="Q."/>
            <person name="Li"/>
            <person name="Y."/>
            <person name="Ju"/>
            <person name="Z."/>
            <person name="Li"/>
            <person name="J."/>
            <person name="Li"/>
            <person name="R."/>
            <person name="Hou"/>
            <person name="M."/>
            <person name="Yang"/>
            <person name="G."/>
            <person name="Liu"/>
            <person name="G."/>
            <person name="Liu"/>
            <person name="W."/>
            <person name="Guo"/>
            <person name="J."/>
            <person name="Pan"/>
            <person name="S."/>
            <person name="Fan"/>
            <person name="G."/>
            <person name="Zhang"/>
            <person name="W."/>
            <person name="Zhang"/>
            <person name="R."/>
            <person name="Yu"/>
            <person name="J."/>
            <person name="Zhang"/>
            <person name="X."/>
            <person name="Yin"/>
            <person name="Q."/>
            <person name="Ji"/>
            <person name="C."/>
            <person name="Jin"/>
            <person name="Y."/>
            <person name="Yue"/>
            <person name="G."/>
            <person name="Liu"/>
            <person name="M."/>
            <person name="Xu"/>
            <person name="J."/>
            <person name="Liu"/>
            <person name="S."/>
            <person name="Jordana"/>
            <person name="J."/>
            <person name="Noce"/>
            <person name="A."/>
            <person name="Amills"/>
            <person name="M."/>
            <person name="Wu"/>
            <person name="D.D."/>
            <person name="Li"/>
            <person name="S."/>
            <person name="Zhou"/>
            <person name="X. and Zhong"/>
            <person name="J."/>
        </authorList>
    </citation>
    <scope>NUCLEOTIDE SEQUENCE [LARGE SCALE GENOMIC DNA]</scope>
</reference>
<dbReference type="GeneTree" id="ENSGT00530000064308"/>